<feature type="active site" description="Proton acceptor" evidence="4">
    <location>
        <position position="209"/>
    </location>
</feature>
<evidence type="ECO:0000256" key="1">
    <source>
        <dbReference type="ARBA" id="ARBA00022801"/>
    </source>
</evidence>
<dbReference type="RefSeq" id="WP_369455566.1">
    <property type="nucleotide sequence ID" value="NZ_JBGCUO010000001.1"/>
</dbReference>
<reference evidence="7 8" key="1">
    <citation type="submission" date="2024-07" db="EMBL/GenBank/DDBJ databases">
        <authorList>
            <person name="Ren Q."/>
        </authorList>
    </citation>
    <scope>NUCLEOTIDE SEQUENCE [LARGE SCALE GENOMIC DNA]</scope>
    <source>
        <strain evidence="7 8">REN37</strain>
    </source>
</reference>
<name>A0ABV4AHM5_9GAMM</name>
<keyword evidence="2 4" id="KW-0442">Lipid degradation</keyword>
<dbReference type="PANTHER" id="PTHR14226:SF29">
    <property type="entry name" value="NEUROPATHY TARGET ESTERASE SWS"/>
    <property type="match status" value="1"/>
</dbReference>
<dbReference type="InterPro" id="IPR002641">
    <property type="entry name" value="PNPLA_dom"/>
</dbReference>
<evidence type="ECO:0000256" key="5">
    <source>
        <dbReference type="SAM" id="SignalP"/>
    </source>
</evidence>
<evidence type="ECO:0000256" key="4">
    <source>
        <dbReference type="PROSITE-ProRule" id="PRU01161"/>
    </source>
</evidence>
<dbReference type="Gene3D" id="3.40.1090.10">
    <property type="entry name" value="Cytosolic phospholipase A2 catalytic domain"/>
    <property type="match status" value="2"/>
</dbReference>
<feature type="short sequence motif" description="GXSXG" evidence="4">
    <location>
        <begin position="61"/>
        <end position="65"/>
    </location>
</feature>
<feature type="short sequence motif" description="GXGXXG" evidence="4">
    <location>
        <begin position="34"/>
        <end position="39"/>
    </location>
</feature>
<evidence type="ECO:0000256" key="3">
    <source>
        <dbReference type="ARBA" id="ARBA00023098"/>
    </source>
</evidence>
<keyword evidence="1 4" id="KW-0378">Hydrolase</keyword>
<dbReference type="CDD" id="cd07205">
    <property type="entry name" value="Pat_PNPLA6_PNPLA7_NTE1_like"/>
    <property type="match status" value="1"/>
</dbReference>
<keyword evidence="5" id="KW-0732">Signal</keyword>
<feature type="signal peptide" evidence="5">
    <location>
        <begin position="1"/>
        <end position="23"/>
    </location>
</feature>
<dbReference type="Gene3D" id="3.10.20.310">
    <property type="entry name" value="membrane protein fhac"/>
    <property type="match status" value="1"/>
</dbReference>
<organism evidence="7 8">
    <name type="scientific">Isoalcanivorax beigongshangi</name>
    <dbReference type="NCBI Taxonomy" id="3238810"/>
    <lineage>
        <taxon>Bacteria</taxon>
        <taxon>Pseudomonadati</taxon>
        <taxon>Pseudomonadota</taxon>
        <taxon>Gammaproteobacteria</taxon>
        <taxon>Oceanospirillales</taxon>
        <taxon>Alcanivoracaceae</taxon>
        <taxon>Isoalcanivorax</taxon>
    </lineage>
</organism>
<feature type="short sequence motif" description="DGA/G" evidence="4">
    <location>
        <begin position="209"/>
        <end position="211"/>
    </location>
</feature>
<sequence>MRWWQSGLVSLLLAGLWCSGAAAQDERVGLVLSGGGARGFAHIGVIRALEERGIQVNAITGTSMGAIVGALYASGKNVAELEDIARTTDWAYAFTDNSPRTDQPYIFRQLDAGLAADYRLLINQGRVVFPRGVIQGQHLTQILDELFAHVDRLRRFDQLPIPFKAIAADLVTGEEVVMDRGRLSTAVRASMSIPGLLEPVEWQGKLLVDGGIANNMPVGVIQQMGVDRLIVVDVGSPARSLDEITSVLEVVDQLTGMLVRQSAERERKLMQPDDVFIRPPLSITNASFGDADVAMEAGYSATVAALEAAGWAAAAPLPSVEERVSFTPTRIDFIEVVNDGPVAERVVRNLIRQPLGEPLDTERLKQDISEIYALDYFREIRHEVVRRDGKAGLRIVAHRREAGSNFLRIGLRLSDDFNGNTDFGLGASLRMAGLNHRGGTAFFRGDIGTTPRFEARFLQPLDHHMNYFIEPLVMYQSDRIELFDSNLQPEALASYERSERGMGLFVGRQWLRLGEFRAGVVRRRGRLDFRSGIDQGNVHFSDGYYSARLGWDSLDNLAFPTGGARWAAEWQWHDPGIGAPSSFSRWELGATWAHTMGPLTMLLEGDLKTADSNDLGVTNLLPIGGFLELSGIAPRSRWGQHRALTRLVALTPLGEKTPLPSPVPLYLGASLERGNVWETRDEMRWSDATVGGSVFLGARTPLGPAYLSVGFAEGGDYSVNIFLGELFR</sequence>
<evidence type="ECO:0000313" key="8">
    <source>
        <dbReference type="Proteomes" id="UP001562065"/>
    </source>
</evidence>
<dbReference type="Pfam" id="PF01734">
    <property type="entry name" value="Patatin"/>
    <property type="match status" value="1"/>
</dbReference>
<comment type="caution">
    <text evidence="7">The sequence shown here is derived from an EMBL/GenBank/DDBJ whole genome shotgun (WGS) entry which is preliminary data.</text>
</comment>
<dbReference type="PROSITE" id="PS51635">
    <property type="entry name" value="PNPLA"/>
    <property type="match status" value="1"/>
</dbReference>
<dbReference type="Gene3D" id="2.40.160.50">
    <property type="entry name" value="membrane protein fhac: a member of the omp85/tpsb transporter family"/>
    <property type="match status" value="1"/>
</dbReference>
<keyword evidence="3 4" id="KW-0443">Lipid metabolism</keyword>
<evidence type="ECO:0000259" key="6">
    <source>
        <dbReference type="PROSITE" id="PS51635"/>
    </source>
</evidence>
<evidence type="ECO:0000313" key="7">
    <source>
        <dbReference type="EMBL" id="MEY1662330.1"/>
    </source>
</evidence>
<keyword evidence="8" id="KW-1185">Reference proteome</keyword>
<dbReference type="EMBL" id="JBGCUO010000001">
    <property type="protein sequence ID" value="MEY1662330.1"/>
    <property type="molecule type" value="Genomic_DNA"/>
</dbReference>
<dbReference type="PANTHER" id="PTHR14226">
    <property type="entry name" value="NEUROPATHY TARGET ESTERASE/SWISS CHEESE D.MELANOGASTER"/>
    <property type="match status" value="1"/>
</dbReference>
<gene>
    <name evidence="7" type="ORF">AB5I84_09245</name>
</gene>
<dbReference type="InterPro" id="IPR050301">
    <property type="entry name" value="NTE"/>
</dbReference>
<feature type="chain" id="PRO_5045690007" evidence="5">
    <location>
        <begin position="24"/>
        <end position="728"/>
    </location>
</feature>
<feature type="active site" description="Nucleophile" evidence="4">
    <location>
        <position position="63"/>
    </location>
</feature>
<dbReference type="Proteomes" id="UP001562065">
    <property type="component" value="Unassembled WGS sequence"/>
</dbReference>
<feature type="domain" description="PNPLA" evidence="6">
    <location>
        <begin position="30"/>
        <end position="222"/>
    </location>
</feature>
<proteinExistence type="predicted"/>
<dbReference type="SUPFAM" id="SSF52151">
    <property type="entry name" value="FabD/lysophospholipase-like"/>
    <property type="match status" value="1"/>
</dbReference>
<accession>A0ABV4AHM5</accession>
<evidence type="ECO:0000256" key="2">
    <source>
        <dbReference type="ARBA" id="ARBA00022963"/>
    </source>
</evidence>
<protein>
    <submittedName>
        <fullName evidence="7">Patatin-like phospholipase family protein</fullName>
    </submittedName>
</protein>
<dbReference type="InterPro" id="IPR016035">
    <property type="entry name" value="Acyl_Trfase/lysoPLipase"/>
</dbReference>